<dbReference type="EMBL" id="PTJC01000005">
    <property type="protein sequence ID" value="PPK87551.1"/>
    <property type="molecule type" value="Genomic_DNA"/>
</dbReference>
<dbReference type="Proteomes" id="UP000237662">
    <property type="component" value="Unassembled WGS sequence"/>
</dbReference>
<name>A0A2S6I7S2_9BACT</name>
<comment type="caution">
    <text evidence="1">The sequence shown here is derived from an EMBL/GenBank/DDBJ whole genome shotgun (WGS) entry which is preliminary data.</text>
</comment>
<dbReference type="RefSeq" id="WP_104418148.1">
    <property type="nucleotide sequence ID" value="NZ_PTJC01000005.1"/>
</dbReference>
<evidence type="ECO:0000313" key="1">
    <source>
        <dbReference type="EMBL" id="PPK87551.1"/>
    </source>
</evidence>
<keyword evidence="2" id="KW-1185">Reference proteome</keyword>
<evidence type="ECO:0000313" key="2">
    <source>
        <dbReference type="Proteomes" id="UP000237662"/>
    </source>
</evidence>
<reference evidence="1 2" key="1">
    <citation type="submission" date="2018-02" db="EMBL/GenBank/DDBJ databases">
        <title>Genomic Encyclopedia of Archaeal and Bacterial Type Strains, Phase II (KMG-II): from individual species to whole genera.</title>
        <authorList>
            <person name="Goeker M."/>
        </authorList>
    </citation>
    <scope>NUCLEOTIDE SEQUENCE [LARGE SCALE GENOMIC DNA]</scope>
    <source>
        <strain evidence="1 2">DSM 29526</strain>
    </source>
</reference>
<organism evidence="1 2">
    <name type="scientific">Neolewinella xylanilytica</name>
    <dbReference type="NCBI Taxonomy" id="1514080"/>
    <lineage>
        <taxon>Bacteria</taxon>
        <taxon>Pseudomonadati</taxon>
        <taxon>Bacteroidota</taxon>
        <taxon>Saprospiria</taxon>
        <taxon>Saprospirales</taxon>
        <taxon>Lewinellaceae</taxon>
        <taxon>Neolewinella</taxon>
    </lineage>
</organism>
<protein>
    <submittedName>
        <fullName evidence="1">Uncharacterized protein</fullName>
    </submittedName>
</protein>
<gene>
    <name evidence="1" type="ORF">CLV84_0494</name>
</gene>
<accession>A0A2S6I7S2</accession>
<dbReference type="AlphaFoldDB" id="A0A2S6I7S2"/>
<dbReference type="OrthoDB" id="1489104at2"/>
<sequence length="491" mass="56949">MAIAKKEQLTELISTLDTSEKRFFTRYTNQSGAGEDDKFYRLFQHLSKGGSLEDPKLDALLGITGPTQLVNLQRHLYGRILDALRLQHRRRDAGIQVREQIDYANLLYDRGLYLHALKLLARAKEQAFTYHLDLHHLLIIDFEKLIESRHITRSSPGRMAELTTESRKRQAVMDSTVRQSNLQLVLQRYFIQHGHVGNAAAARQFYQLFHHYFSDPVPASATYQERVLAHQCRFWFHYNQLQLERAGYHAFLWTEQIRGRNELRERDVNFYIKGMDRRLLIAFFRDDLAGHAAASAELATFLSGIQSTQQQRNSQFMADILLLRVEMDRHLLTKPCSCAPAQIEQLGERAASVNGVDRHKQLVLYYKLSVICVLSGHLNRALTYLDPVLNERKPLRHDLIVYARLLQLVCHYRLGHLEFVTYGINNLARYLGRIGYASEYPTLVLQLLRGLLRGEGQAAHEIFAQRLRPLRDTIFHLREFRYFGVDALLPA</sequence>
<proteinExistence type="predicted"/>